<evidence type="ECO:0000256" key="3">
    <source>
        <dbReference type="ARBA" id="ARBA00022989"/>
    </source>
</evidence>
<dbReference type="RefSeq" id="WP_008331324.1">
    <property type="nucleotide sequence ID" value="NZ_CH902578.1"/>
</dbReference>
<keyword evidence="4 5" id="KW-0472">Membrane</keyword>
<evidence type="ECO:0000256" key="1">
    <source>
        <dbReference type="ARBA" id="ARBA00004141"/>
    </source>
</evidence>
<feature type="transmembrane region" description="Helical" evidence="5">
    <location>
        <begin position="68"/>
        <end position="95"/>
    </location>
</feature>
<dbReference type="Proteomes" id="UP000002931">
    <property type="component" value="Unassembled WGS sequence"/>
</dbReference>
<feature type="transmembrane region" description="Helical" evidence="5">
    <location>
        <begin position="152"/>
        <end position="171"/>
    </location>
</feature>
<comment type="subcellular location">
    <subcellularLocation>
        <location evidence="1">Membrane</location>
        <topology evidence="1">Multi-pass membrane protein</topology>
    </subcellularLocation>
</comment>
<accession>A3VF18</accession>
<name>A3VF18_9RHOB</name>
<dbReference type="EMBL" id="AAMT01000006">
    <property type="protein sequence ID" value="EAQ12933.1"/>
    <property type="molecule type" value="Genomic_DNA"/>
</dbReference>
<keyword evidence="3 5" id="KW-1133">Transmembrane helix</keyword>
<organism evidence="6 7">
    <name type="scientific">Maritimibacter alkaliphilus HTCC2654</name>
    <dbReference type="NCBI Taxonomy" id="314271"/>
    <lineage>
        <taxon>Bacteria</taxon>
        <taxon>Pseudomonadati</taxon>
        <taxon>Pseudomonadota</taxon>
        <taxon>Alphaproteobacteria</taxon>
        <taxon>Rhodobacterales</taxon>
        <taxon>Roseobacteraceae</taxon>
        <taxon>Maritimibacter</taxon>
    </lineage>
</organism>
<evidence type="ECO:0000313" key="7">
    <source>
        <dbReference type="Proteomes" id="UP000002931"/>
    </source>
</evidence>
<comment type="caution">
    <text evidence="6">The sequence shown here is derived from an EMBL/GenBank/DDBJ whole genome shotgun (WGS) entry which is preliminary data.</text>
</comment>
<dbReference type="HOGENOM" id="CLU_081565_0_1_5"/>
<evidence type="ECO:0008006" key="8">
    <source>
        <dbReference type="Google" id="ProtNLM"/>
    </source>
</evidence>
<gene>
    <name evidence="6" type="ORF">RB2654_10563</name>
</gene>
<feature type="transmembrane region" description="Helical" evidence="5">
    <location>
        <begin position="21"/>
        <end position="48"/>
    </location>
</feature>
<evidence type="ECO:0000256" key="5">
    <source>
        <dbReference type="SAM" id="Phobius"/>
    </source>
</evidence>
<proteinExistence type="predicted"/>
<dbReference type="Pfam" id="PF07264">
    <property type="entry name" value="EI24"/>
    <property type="match status" value="1"/>
</dbReference>
<reference evidence="6 7" key="1">
    <citation type="journal article" date="2010" name="J. Bacteriol.">
        <title>Genome sequences of Pelagibaca bermudensis HTCC2601T and Maritimibacter alkaliphilus HTCC2654T, the type strains of two marine Roseobacter genera.</title>
        <authorList>
            <person name="Thrash J.C."/>
            <person name="Cho J.C."/>
            <person name="Ferriera S."/>
            <person name="Johnson J."/>
            <person name="Vergin K.L."/>
            <person name="Giovannoni S.J."/>
        </authorList>
    </citation>
    <scope>NUCLEOTIDE SEQUENCE [LARGE SCALE GENOMIC DNA]</scope>
    <source>
        <strain evidence="6 7">HTCC2654</strain>
    </source>
</reference>
<dbReference type="AlphaFoldDB" id="A3VF18"/>
<evidence type="ECO:0000313" key="6">
    <source>
        <dbReference type="EMBL" id="EAQ12933.1"/>
    </source>
</evidence>
<protein>
    <recommendedName>
        <fullName evidence="8">CysZ-like protein</fullName>
    </recommendedName>
</protein>
<evidence type="ECO:0000256" key="2">
    <source>
        <dbReference type="ARBA" id="ARBA00022692"/>
    </source>
</evidence>
<dbReference type="STRING" id="314271.RB2654_10563"/>
<keyword evidence="7" id="KW-1185">Reference proteome</keyword>
<feature type="transmembrane region" description="Helical" evidence="5">
    <location>
        <begin position="191"/>
        <end position="211"/>
    </location>
</feature>
<evidence type="ECO:0000256" key="4">
    <source>
        <dbReference type="ARBA" id="ARBA00023136"/>
    </source>
</evidence>
<dbReference type="InterPro" id="IPR059112">
    <property type="entry name" value="CysZ/EI24"/>
</dbReference>
<keyword evidence="2 5" id="KW-0812">Transmembrane</keyword>
<sequence length="232" mass="25287">MILDDFFKALGQLGDRRFRKVLLLGIGLTIALLAVITVALVWVAGLFLPEVVTLPFVGEVAWLDSVASWAIVGLMVILSPFLMTPVSIAFMGIFLDEVADAVEQRHYPNLPPAHDVTILDGLRDAASLILVTILLGILAFGLSFFIGPLAPVLFWVVNGYLLGREYFQLAAMRREGRAGANQLRRKFNGQVWLAGILMAIPLTVPILNLLIPVMGAATFTHLYHRVTGRAAG</sequence>
<feature type="transmembrane region" description="Helical" evidence="5">
    <location>
        <begin position="125"/>
        <end position="146"/>
    </location>
</feature>
<dbReference type="eggNOG" id="COG2981">
    <property type="taxonomic scope" value="Bacteria"/>
</dbReference>